<dbReference type="InterPro" id="IPR023198">
    <property type="entry name" value="PGP-like_dom2"/>
</dbReference>
<dbReference type="Proteomes" id="UP000823915">
    <property type="component" value="Unassembled WGS sequence"/>
</dbReference>
<dbReference type="SFLD" id="SFLDG01135">
    <property type="entry name" value="C1.5.6:_HAD__Beta-PGM__Phospha"/>
    <property type="match status" value="1"/>
</dbReference>
<dbReference type="SFLD" id="SFLDS00003">
    <property type="entry name" value="Haloacid_Dehalogenase"/>
    <property type="match status" value="1"/>
</dbReference>
<dbReference type="PANTHER" id="PTHR43434">
    <property type="entry name" value="PHOSPHOGLYCOLATE PHOSPHATASE"/>
    <property type="match status" value="1"/>
</dbReference>
<dbReference type="Pfam" id="PF00702">
    <property type="entry name" value="Hydrolase"/>
    <property type="match status" value="1"/>
</dbReference>
<dbReference type="Gene3D" id="1.10.150.240">
    <property type="entry name" value="Putative phosphatase, domain 2"/>
    <property type="match status" value="1"/>
</dbReference>
<evidence type="ECO:0000313" key="1">
    <source>
        <dbReference type="EMBL" id="HIY26573.1"/>
    </source>
</evidence>
<dbReference type="NCBIfam" id="TIGR01509">
    <property type="entry name" value="HAD-SF-IA-v3"/>
    <property type="match status" value="1"/>
</dbReference>
<dbReference type="NCBIfam" id="TIGR01549">
    <property type="entry name" value="HAD-SF-IA-v1"/>
    <property type="match status" value="1"/>
</dbReference>
<dbReference type="InterPro" id="IPR006439">
    <property type="entry name" value="HAD-SF_hydro_IA"/>
</dbReference>
<dbReference type="GO" id="GO:0005829">
    <property type="term" value="C:cytosol"/>
    <property type="evidence" value="ECO:0007669"/>
    <property type="project" value="TreeGrafter"/>
</dbReference>
<reference evidence="1" key="1">
    <citation type="journal article" date="2021" name="PeerJ">
        <title>Extensive microbial diversity within the chicken gut microbiome revealed by metagenomics and culture.</title>
        <authorList>
            <person name="Gilroy R."/>
            <person name="Ravi A."/>
            <person name="Getino M."/>
            <person name="Pursley I."/>
            <person name="Horton D.L."/>
            <person name="Alikhan N.F."/>
            <person name="Baker D."/>
            <person name="Gharbi K."/>
            <person name="Hall N."/>
            <person name="Watson M."/>
            <person name="Adriaenssens E.M."/>
            <person name="Foster-Nyarko E."/>
            <person name="Jarju S."/>
            <person name="Secka A."/>
            <person name="Antonio M."/>
            <person name="Oren A."/>
            <person name="Chaudhuri R.R."/>
            <person name="La Ragione R."/>
            <person name="Hildebrand F."/>
            <person name="Pallen M.J."/>
        </authorList>
    </citation>
    <scope>NUCLEOTIDE SEQUENCE</scope>
    <source>
        <strain evidence="1">1282</strain>
    </source>
</reference>
<dbReference type="AlphaFoldDB" id="A0A9D2BZW3"/>
<dbReference type="PANTHER" id="PTHR43434:SF1">
    <property type="entry name" value="PHOSPHOGLYCOLATE PHOSPHATASE"/>
    <property type="match status" value="1"/>
</dbReference>
<dbReference type="SUPFAM" id="SSF56784">
    <property type="entry name" value="HAD-like"/>
    <property type="match status" value="1"/>
</dbReference>
<sequence>MAYKACIFDLDGTLADTLRSIAGFGNDTLSAFGLPAIPVEDYKQLVGNGADVLMDRMLRTVGADLSPEERKRFRQEYDRRYEAQPMRLVTPYPGLPELLSELKAQGLKLGVLSNKPDNMTRYIAGELYGAVLDGVHGQRAGVPKKPDPTAVLALAGELGVELGEVLYVGDSGVDMDTGRNAGMDPCGVLWGFRDREELLSHGAKYLAAHAQDLRAIALGQPQQA</sequence>
<dbReference type="GO" id="GO:0008967">
    <property type="term" value="F:phosphoglycolate phosphatase activity"/>
    <property type="evidence" value="ECO:0007669"/>
    <property type="project" value="TreeGrafter"/>
</dbReference>
<dbReference type="InterPro" id="IPR036412">
    <property type="entry name" value="HAD-like_sf"/>
</dbReference>
<dbReference type="InterPro" id="IPR023214">
    <property type="entry name" value="HAD_sf"/>
</dbReference>
<dbReference type="GO" id="GO:0006281">
    <property type="term" value="P:DNA repair"/>
    <property type="evidence" value="ECO:0007669"/>
    <property type="project" value="TreeGrafter"/>
</dbReference>
<dbReference type="EMBL" id="DXDU01000090">
    <property type="protein sequence ID" value="HIY26573.1"/>
    <property type="molecule type" value="Genomic_DNA"/>
</dbReference>
<organism evidence="1 2">
    <name type="scientific">Candidatus Acutalibacter pullistercoris</name>
    <dbReference type="NCBI Taxonomy" id="2838418"/>
    <lineage>
        <taxon>Bacteria</taxon>
        <taxon>Bacillati</taxon>
        <taxon>Bacillota</taxon>
        <taxon>Clostridia</taxon>
        <taxon>Eubacteriales</taxon>
        <taxon>Acutalibacteraceae</taxon>
        <taxon>Acutalibacter</taxon>
    </lineage>
</organism>
<accession>A0A9D2BZW3</accession>
<name>A0A9D2BZW3_9FIRM</name>
<dbReference type="InterPro" id="IPR050155">
    <property type="entry name" value="HAD-like_hydrolase_sf"/>
</dbReference>
<protein>
    <submittedName>
        <fullName evidence="1">HAD family hydrolase</fullName>
    </submittedName>
</protein>
<dbReference type="PRINTS" id="PR00413">
    <property type="entry name" value="HADHALOGNASE"/>
</dbReference>
<keyword evidence="1" id="KW-0378">Hydrolase</keyword>
<dbReference type="SFLD" id="SFLDG01129">
    <property type="entry name" value="C1.5:_HAD__Beta-PGM__Phosphata"/>
    <property type="match status" value="1"/>
</dbReference>
<dbReference type="Gene3D" id="3.40.50.1000">
    <property type="entry name" value="HAD superfamily/HAD-like"/>
    <property type="match status" value="1"/>
</dbReference>
<reference evidence="1" key="2">
    <citation type="submission" date="2021-04" db="EMBL/GenBank/DDBJ databases">
        <authorList>
            <person name="Gilroy R."/>
        </authorList>
    </citation>
    <scope>NUCLEOTIDE SEQUENCE</scope>
    <source>
        <strain evidence="1">1282</strain>
    </source>
</reference>
<evidence type="ECO:0000313" key="2">
    <source>
        <dbReference type="Proteomes" id="UP000823915"/>
    </source>
</evidence>
<comment type="caution">
    <text evidence="1">The sequence shown here is derived from an EMBL/GenBank/DDBJ whole genome shotgun (WGS) entry which is preliminary data.</text>
</comment>
<gene>
    <name evidence="1" type="ORF">H9838_05275</name>
</gene>
<proteinExistence type="predicted"/>